<dbReference type="EMBL" id="MNBE01000695">
    <property type="protein sequence ID" value="OKO97565.1"/>
    <property type="molecule type" value="Genomic_DNA"/>
</dbReference>
<accession>A0A1Q5TBD7</accession>
<dbReference type="AlphaFoldDB" id="A0A1Q5TBD7"/>
<keyword evidence="2" id="KW-1185">Reference proteome</keyword>
<dbReference type="Proteomes" id="UP000186955">
    <property type="component" value="Unassembled WGS sequence"/>
</dbReference>
<evidence type="ECO:0000313" key="2">
    <source>
        <dbReference type="Proteomes" id="UP000186955"/>
    </source>
</evidence>
<sequence>MPGILQRRLHKPSSTVEAKFWPGGIPTFIRPPTKTSLIEPWVFTPMVKGWHRFVRENWESNDENNAFKARQRRALITTWASAD</sequence>
<protein>
    <submittedName>
        <fullName evidence="1">Uncharacterized protein</fullName>
    </submittedName>
</protein>
<comment type="caution">
    <text evidence="1">The sequence shown here is derived from an EMBL/GenBank/DDBJ whole genome shotgun (WGS) entry which is preliminary data.</text>
</comment>
<reference evidence="1 2" key="1">
    <citation type="submission" date="2016-10" db="EMBL/GenBank/DDBJ databases">
        <title>Genome sequence of the ascomycete fungus Penicillium subrubescens.</title>
        <authorList>
            <person name="De Vries R.P."/>
            <person name="Peng M."/>
            <person name="Dilokpimol A."/>
            <person name="Hilden K."/>
            <person name="Makela M.R."/>
            <person name="Grigoriev I."/>
            <person name="Riley R."/>
            <person name="Granchi Z."/>
        </authorList>
    </citation>
    <scope>NUCLEOTIDE SEQUENCE [LARGE SCALE GENOMIC DNA]</scope>
    <source>
        <strain evidence="1 2">CBS 132785</strain>
    </source>
</reference>
<proteinExistence type="predicted"/>
<evidence type="ECO:0000313" key="1">
    <source>
        <dbReference type="EMBL" id="OKO97565.1"/>
    </source>
</evidence>
<organism evidence="1 2">
    <name type="scientific">Penicillium subrubescens</name>
    <dbReference type="NCBI Taxonomy" id="1316194"/>
    <lineage>
        <taxon>Eukaryota</taxon>
        <taxon>Fungi</taxon>
        <taxon>Dikarya</taxon>
        <taxon>Ascomycota</taxon>
        <taxon>Pezizomycotina</taxon>
        <taxon>Eurotiomycetes</taxon>
        <taxon>Eurotiomycetidae</taxon>
        <taxon>Eurotiales</taxon>
        <taxon>Aspergillaceae</taxon>
        <taxon>Penicillium</taxon>
    </lineage>
</organism>
<name>A0A1Q5TBD7_9EURO</name>
<gene>
    <name evidence="1" type="ORF">PENSUB_10359</name>
</gene>